<gene>
    <name evidence="2" type="ORF">DERYTH_LOCUS9434</name>
</gene>
<protein>
    <submittedName>
        <fullName evidence="2">253_t:CDS:1</fullName>
    </submittedName>
</protein>
<evidence type="ECO:0000313" key="2">
    <source>
        <dbReference type="EMBL" id="CAG8636683.1"/>
    </source>
</evidence>
<feature type="region of interest" description="Disordered" evidence="1">
    <location>
        <begin position="47"/>
        <end position="69"/>
    </location>
</feature>
<dbReference type="Proteomes" id="UP000789405">
    <property type="component" value="Unassembled WGS sequence"/>
</dbReference>
<name>A0A9N9GZN4_9GLOM</name>
<dbReference type="AlphaFoldDB" id="A0A9N9GZN4"/>
<dbReference type="EMBL" id="CAJVPY010005153">
    <property type="protein sequence ID" value="CAG8636683.1"/>
    <property type="molecule type" value="Genomic_DNA"/>
</dbReference>
<evidence type="ECO:0000256" key="1">
    <source>
        <dbReference type="SAM" id="MobiDB-lite"/>
    </source>
</evidence>
<sequence length="69" mass="7757">MQRYQANISAVMSVVIELAQANYKGEIIAYIPDELIVSEANDPELLEASYNEKTGETRENNTDGQDEYT</sequence>
<organism evidence="2 3">
    <name type="scientific">Dentiscutata erythropus</name>
    <dbReference type="NCBI Taxonomy" id="1348616"/>
    <lineage>
        <taxon>Eukaryota</taxon>
        <taxon>Fungi</taxon>
        <taxon>Fungi incertae sedis</taxon>
        <taxon>Mucoromycota</taxon>
        <taxon>Glomeromycotina</taxon>
        <taxon>Glomeromycetes</taxon>
        <taxon>Diversisporales</taxon>
        <taxon>Gigasporaceae</taxon>
        <taxon>Dentiscutata</taxon>
    </lineage>
</organism>
<accession>A0A9N9GZN4</accession>
<proteinExistence type="predicted"/>
<comment type="caution">
    <text evidence="2">The sequence shown here is derived from an EMBL/GenBank/DDBJ whole genome shotgun (WGS) entry which is preliminary data.</text>
</comment>
<reference evidence="2" key="1">
    <citation type="submission" date="2021-06" db="EMBL/GenBank/DDBJ databases">
        <authorList>
            <person name="Kallberg Y."/>
            <person name="Tangrot J."/>
            <person name="Rosling A."/>
        </authorList>
    </citation>
    <scope>NUCLEOTIDE SEQUENCE</scope>
    <source>
        <strain evidence="2">MA453B</strain>
    </source>
</reference>
<keyword evidence="3" id="KW-1185">Reference proteome</keyword>
<evidence type="ECO:0000313" key="3">
    <source>
        <dbReference type="Proteomes" id="UP000789405"/>
    </source>
</evidence>